<dbReference type="CDD" id="cd07956">
    <property type="entry name" value="Anticodon_Ia_Arg"/>
    <property type="match status" value="1"/>
</dbReference>
<sequence length="568" mass="63580">MEGTAMDYKAQVTNSILSVLNDELSSAEVYEKLAQPKSLSMGDLAFPAFSLAKVFHKAPNQIAADLVSKIDQTSYEKVEAKGAYINFFLDKGKFSGQVLTTIIEEGSTYGQNDNGKGGNVPIDMSSPNIAKPISMGHLRSTVIGNSIAKLLVKNGYHPIKDNHLGDWGTQFGKLIVAYKKWGNEDDVKRDPINNLVKYYVKFHKEDKEHPELDDEARETFKKLEDGNEEETELWKWFRRVSLESFNKIYDKLGVTFDTFNGEAFYNDKMDEGIQILKDKGLLVESQGAQVVKLDKYKLNPALILKSDGATLYITRDIATAIYRDRTYKPAMNLYVVGSEQTYYFKQLKAVLLEMGLQSAENLHHIPFGLITVNGKKLSTRSGRIILLDEVLDDAINLAKKQIEAKNPDLEDKDEVAKEVGVGAIIFGDLKNERTNNIDFVLEDQLKFEGETGPYVQYSHARAESILKKASSIDFHTTDKELDDPAAWETVTALNEFPHVVESACKDFEPSEVAKYSLKLAKAFNKYYAHSKVLVEDDKLGARLALVKSVSIVLKESLNLLGVKAPDAM</sequence>
<evidence type="ECO:0000256" key="9">
    <source>
        <dbReference type="ARBA" id="ARBA00023146"/>
    </source>
</evidence>
<dbReference type="PATRIC" id="fig|1423757.3.peg.1745"/>
<dbReference type="Gene3D" id="3.30.1360.70">
    <property type="entry name" value="Arginyl tRNA synthetase N-terminal domain"/>
    <property type="match status" value="1"/>
</dbReference>
<evidence type="ECO:0000256" key="8">
    <source>
        <dbReference type="ARBA" id="ARBA00022917"/>
    </source>
</evidence>
<comment type="similarity">
    <text evidence="2 11 12">Belongs to the class-I aminoacyl-tRNA synthetase family.</text>
</comment>
<gene>
    <name evidence="11 15" type="primary">argS</name>
    <name evidence="15" type="ORF">HMPREF0519_2416</name>
</gene>
<dbReference type="FunFam" id="3.40.50.620:FF:000116">
    <property type="entry name" value="Arginine--tRNA ligase"/>
    <property type="match status" value="1"/>
</dbReference>
<proteinExistence type="inferred from homology"/>
<dbReference type="GO" id="GO:0005524">
    <property type="term" value="F:ATP binding"/>
    <property type="evidence" value="ECO:0007669"/>
    <property type="project" value="UniProtKB-UniRule"/>
</dbReference>
<dbReference type="Gene3D" id="3.40.50.620">
    <property type="entry name" value="HUPs"/>
    <property type="match status" value="1"/>
</dbReference>
<protein>
    <recommendedName>
        <fullName evidence="11">Arginine--tRNA ligase</fullName>
        <ecNumber evidence="11">6.1.1.19</ecNumber>
    </recommendedName>
    <alternativeName>
        <fullName evidence="11">Arginyl-tRNA synthetase</fullName>
        <shortName evidence="11">ArgRS</shortName>
    </alternativeName>
</protein>
<feature type="short sequence motif" description="'HIGH' region" evidence="11">
    <location>
        <begin position="127"/>
        <end position="137"/>
    </location>
</feature>
<dbReference type="InterPro" id="IPR009080">
    <property type="entry name" value="tRNAsynth_Ia_anticodon-bd"/>
</dbReference>
<dbReference type="NCBIfam" id="TIGR00456">
    <property type="entry name" value="argS"/>
    <property type="match status" value="1"/>
</dbReference>
<dbReference type="SUPFAM" id="SSF47323">
    <property type="entry name" value="Anticodon-binding domain of a subclass of class I aminoacyl-tRNA synthetases"/>
    <property type="match status" value="1"/>
</dbReference>
<dbReference type="PANTHER" id="PTHR11956">
    <property type="entry name" value="ARGINYL-TRNA SYNTHETASE"/>
    <property type="match status" value="1"/>
</dbReference>
<accession>C0XMF5</accession>
<dbReference type="InterPro" id="IPR005148">
    <property type="entry name" value="Arg-tRNA-synth_N"/>
</dbReference>
<keyword evidence="16" id="KW-1185">Reference proteome</keyword>
<evidence type="ECO:0000256" key="10">
    <source>
        <dbReference type="ARBA" id="ARBA00049339"/>
    </source>
</evidence>
<evidence type="ECO:0000256" key="12">
    <source>
        <dbReference type="RuleBase" id="RU363038"/>
    </source>
</evidence>
<dbReference type="InterPro" id="IPR001278">
    <property type="entry name" value="Arg-tRNA-ligase"/>
</dbReference>
<dbReference type="Gene3D" id="1.10.730.10">
    <property type="entry name" value="Isoleucyl-tRNA Synthetase, Domain 1"/>
    <property type="match status" value="1"/>
</dbReference>
<comment type="catalytic activity">
    <reaction evidence="10 11">
        <text>tRNA(Arg) + L-arginine + ATP = L-arginyl-tRNA(Arg) + AMP + diphosphate</text>
        <dbReference type="Rhea" id="RHEA:20301"/>
        <dbReference type="Rhea" id="RHEA-COMP:9658"/>
        <dbReference type="Rhea" id="RHEA-COMP:9673"/>
        <dbReference type="ChEBI" id="CHEBI:30616"/>
        <dbReference type="ChEBI" id="CHEBI:32682"/>
        <dbReference type="ChEBI" id="CHEBI:33019"/>
        <dbReference type="ChEBI" id="CHEBI:78442"/>
        <dbReference type="ChEBI" id="CHEBI:78513"/>
        <dbReference type="ChEBI" id="CHEBI:456215"/>
        <dbReference type="EC" id="6.1.1.19"/>
    </reaction>
</comment>
<keyword evidence="6 11" id="KW-0547">Nucleotide-binding</keyword>
<comment type="subunit">
    <text evidence="3 11">Monomer.</text>
</comment>
<evidence type="ECO:0000256" key="1">
    <source>
        <dbReference type="ARBA" id="ARBA00004496"/>
    </source>
</evidence>
<dbReference type="PANTHER" id="PTHR11956:SF5">
    <property type="entry name" value="ARGININE--TRNA LIGASE, CYTOPLASMIC"/>
    <property type="match status" value="1"/>
</dbReference>
<evidence type="ECO:0000259" key="14">
    <source>
        <dbReference type="SMART" id="SM01016"/>
    </source>
</evidence>
<dbReference type="InterPro" id="IPR035684">
    <property type="entry name" value="ArgRS_core"/>
</dbReference>
<keyword evidence="5 11" id="KW-0436">Ligase</keyword>
<organism evidence="15 16">
    <name type="scientific">Lentilactobacillus hilgardii (strain ATCC 8290 / DSM 20176 / CCUG 30140 / JCM 1155 / KCTC 3500 / NBRC 15886 / NCIMB 8040 / NRRL B-1843 / 9)</name>
    <dbReference type="NCBI Taxonomy" id="1423757"/>
    <lineage>
        <taxon>Bacteria</taxon>
        <taxon>Bacillati</taxon>
        <taxon>Bacillota</taxon>
        <taxon>Bacilli</taxon>
        <taxon>Lactobacillales</taxon>
        <taxon>Lactobacillaceae</taxon>
        <taxon>Lentilactobacillus</taxon>
    </lineage>
</organism>
<dbReference type="CDD" id="cd00671">
    <property type="entry name" value="ArgRS_core"/>
    <property type="match status" value="1"/>
</dbReference>
<dbReference type="EC" id="6.1.1.19" evidence="11"/>
<dbReference type="EMBL" id="ACGP01000189">
    <property type="protein sequence ID" value="EEI23503.1"/>
    <property type="molecule type" value="Genomic_DNA"/>
</dbReference>
<comment type="caution">
    <text evidence="15">The sequence shown here is derived from an EMBL/GenBank/DDBJ whole genome shotgun (WGS) entry which is preliminary data.</text>
</comment>
<reference evidence="15 16" key="1">
    <citation type="submission" date="2009-01" db="EMBL/GenBank/DDBJ databases">
        <authorList>
            <person name="Qin X."/>
            <person name="Bachman B."/>
            <person name="Battles P."/>
            <person name="Bell A."/>
            <person name="Bess C."/>
            <person name="Bickham C."/>
            <person name="Chaboub L."/>
            <person name="Chen D."/>
            <person name="Coyle M."/>
            <person name="Deiros D.R."/>
            <person name="Dinh H."/>
            <person name="Forbes L."/>
            <person name="Fowler G."/>
            <person name="Francisco L."/>
            <person name="Fu Q."/>
            <person name="Gubbala S."/>
            <person name="Hale W."/>
            <person name="Han Y."/>
            <person name="Hemphill L."/>
            <person name="Highlander S.K."/>
            <person name="Hirani K."/>
            <person name="Hogues M."/>
            <person name="Jackson L."/>
            <person name="Jakkamsetti A."/>
            <person name="Javaid M."/>
            <person name="Jiang H."/>
            <person name="Korchina V."/>
            <person name="Kovar C."/>
            <person name="Lara F."/>
            <person name="Lee S."/>
            <person name="Mata R."/>
            <person name="Mathew T."/>
            <person name="Moen C."/>
            <person name="Morales K."/>
            <person name="Munidasa M."/>
            <person name="Nazareth L."/>
            <person name="Ngo R."/>
            <person name="Nguyen L."/>
            <person name="Okwuonu G."/>
            <person name="Ongeri F."/>
            <person name="Patil S."/>
            <person name="Petrosino J."/>
            <person name="Pham C."/>
            <person name="Pham P."/>
            <person name="Pu L.-L."/>
            <person name="Puazo M."/>
            <person name="Raj R."/>
            <person name="Reid J."/>
            <person name="Rouhana J."/>
            <person name="Saada N."/>
            <person name="Shang Y."/>
            <person name="Simmons D."/>
            <person name="Thornton R."/>
            <person name="Warren J."/>
            <person name="Weissenberger G."/>
            <person name="Zhang J."/>
            <person name="Zhang L."/>
            <person name="Zhou C."/>
            <person name="Zhu D."/>
            <person name="Muzny D."/>
            <person name="Worley K."/>
            <person name="Gibbs R."/>
        </authorList>
    </citation>
    <scope>NUCLEOTIDE SEQUENCE [LARGE SCALE GENOMIC DNA]</scope>
    <source>
        <strain evidence="16">ATCC 8290 / DSM 20176 / CCUG 30140 / JCM 1155 / KCTC 3500 / NBRC 15886 / NCIMB 8040 / NRRL B-1843 / 9</strain>
    </source>
</reference>
<dbReference type="HOGENOM" id="CLU_006406_6_1_9"/>
<evidence type="ECO:0000256" key="7">
    <source>
        <dbReference type="ARBA" id="ARBA00022840"/>
    </source>
</evidence>
<dbReference type="InterPro" id="IPR008909">
    <property type="entry name" value="DALR_anticod-bd"/>
</dbReference>
<evidence type="ECO:0000313" key="16">
    <source>
        <dbReference type="Proteomes" id="UP000003752"/>
    </source>
</evidence>
<keyword evidence="7 11" id="KW-0067">ATP-binding</keyword>
<dbReference type="GO" id="GO:0006420">
    <property type="term" value="P:arginyl-tRNA aminoacylation"/>
    <property type="evidence" value="ECO:0007669"/>
    <property type="project" value="UniProtKB-UniRule"/>
</dbReference>
<evidence type="ECO:0000259" key="13">
    <source>
        <dbReference type="SMART" id="SM00836"/>
    </source>
</evidence>
<dbReference type="Proteomes" id="UP000003752">
    <property type="component" value="Unassembled WGS sequence"/>
</dbReference>
<dbReference type="SUPFAM" id="SSF52374">
    <property type="entry name" value="Nucleotidylyl transferase"/>
    <property type="match status" value="1"/>
</dbReference>
<dbReference type="PRINTS" id="PR01038">
    <property type="entry name" value="TRNASYNTHARG"/>
</dbReference>
<keyword evidence="8 11" id="KW-0648">Protein biosynthesis</keyword>
<evidence type="ECO:0000256" key="5">
    <source>
        <dbReference type="ARBA" id="ARBA00022598"/>
    </source>
</evidence>
<evidence type="ECO:0000256" key="4">
    <source>
        <dbReference type="ARBA" id="ARBA00022490"/>
    </source>
</evidence>
<evidence type="ECO:0000256" key="6">
    <source>
        <dbReference type="ARBA" id="ARBA00022741"/>
    </source>
</evidence>
<dbReference type="HAMAP" id="MF_00123">
    <property type="entry name" value="Arg_tRNA_synth"/>
    <property type="match status" value="1"/>
</dbReference>
<dbReference type="GO" id="GO:0005737">
    <property type="term" value="C:cytoplasm"/>
    <property type="evidence" value="ECO:0007669"/>
    <property type="project" value="UniProtKB-SubCell"/>
</dbReference>
<dbReference type="AlphaFoldDB" id="C0XMF5"/>
<dbReference type="FunFam" id="1.10.730.10:FF:000006">
    <property type="entry name" value="Arginyl-tRNA synthetase 2, mitochondrial"/>
    <property type="match status" value="1"/>
</dbReference>
<dbReference type="Pfam" id="PF03485">
    <property type="entry name" value="Arg_tRNA_synt_N"/>
    <property type="match status" value="1"/>
</dbReference>
<dbReference type="GO" id="GO:0004814">
    <property type="term" value="F:arginine-tRNA ligase activity"/>
    <property type="evidence" value="ECO:0007669"/>
    <property type="project" value="UniProtKB-UniRule"/>
</dbReference>
<dbReference type="SMART" id="SM01016">
    <property type="entry name" value="Arg_tRNA_synt_N"/>
    <property type="match status" value="1"/>
</dbReference>
<evidence type="ECO:0000313" key="15">
    <source>
        <dbReference type="EMBL" id="EEI23503.1"/>
    </source>
</evidence>
<keyword evidence="4 11" id="KW-0963">Cytoplasm</keyword>
<feature type="domain" description="DALR anticodon binding" evidence="13">
    <location>
        <begin position="455"/>
        <end position="568"/>
    </location>
</feature>
<evidence type="ECO:0000256" key="2">
    <source>
        <dbReference type="ARBA" id="ARBA00005594"/>
    </source>
</evidence>
<comment type="subcellular location">
    <subcellularLocation>
        <location evidence="1 11">Cytoplasm</location>
    </subcellularLocation>
</comment>
<dbReference type="Pfam" id="PF00750">
    <property type="entry name" value="tRNA-synt_1d"/>
    <property type="match status" value="1"/>
</dbReference>
<dbReference type="InterPro" id="IPR014729">
    <property type="entry name" value="Rossmann-like_a/b/a_fold"/>
</dbReference>
<evidence type="ECO:0000256" key="3">
    <source>
        <dbReference type="ARBA" id="ARBA00011245"/>
    </source>
</evidence>
<name>C0XMF5_LENH9</name>
<dbReference type="InterPro" id="IPR036695">
    <property type="entry name" value="Arg-tRNA-synth_N_sf"/>
</dbReference>
<evidence type="ECO:0000256" key="11">
    <source>
        <dbReference type="HAMAP-Rule" id="MF_00123"/>
    </source>
</evidence>
<dbReference type="Pfam" id="PF05746">
    <property type="entry name" value="DALR_1"/>
    <property type="match status" value="1"/>
</dbReference>
<keyword evidence="9 11" id="KW-0030">Aminoacyl-tRNA synthetase</keyword>
<dbReference type="SUPFAM" id="SSF55190">
    <property type="entry name" value="Arginyl-tRNA synthetase (ArgRS), N-terminal 'additional' domain"/>
    <property type="match status" value="1"/>
</dbReference>
<dbReference type="SMART" id="SM00836">
    <property type="entry name" value="DALR_1"/>
    <property type="match status" value="1"/>
</dbReference>
<feature type="domain" description="Arginyl tRNA synthetase N-terminal" evidence="14">
    <location>
        <begin position="10"/>
        <end position="89"/>
    </location>
</feature>